<dbReference type="GO" id="GO:0004177">
    <property type="term" value="F:aminopeptidase activity"/>
    <property type="evidence" value="ECO:0007669"/>
    <property type="project" value="UniProtKB-KW"/>
</dbReference>
<name>A0A832MPR0_9THEM</name>
<organism evidence="6">
    <name type="scientific">Pseudothermotoga hypogea</name>
    <dbReference type="NCBI Taxonomy" id="57487"/>
    <lineage>
        <taxon>Bacteria</taxon>
        <taxon>Thermotogati</taxon>
        <taxon>Thermotogota</taxon>
        <taxon>Thermotogae</taxon>
        <taxon>Thermotogales</taxon>
        <taxon>Thermotogaceae</taxon>
        <taxon>Pseudothermotoga</taxon>
    </lineage>
</organism>
<keyword evidence="2" id="KW-0378">Hydrolase</keyword>
<sequence>MERVKKFVEALEKENIDAALICNVEYSSRPTTMYLSGFTGSFSFLVITKDSQFIVTDSRYFEQAKQQTKFTLVEHRGSNIYDTVVGVLETIKPKVVGLEFSRISHDMYLKLSEKYQALYKPIDHIIEQMRMIKEPQEVEFIRKAIQISEEALLKVLPLVKEGVAEKDIAAELEYQMKLLGADGIAFETIVITGPRTALPHGRASERRLRMNEPVLFDFGAKFNGYCADITRTFYFGKPDEEFVKVYNTVFEAQSLALEKGSGRMTGKELDSVARTHISSCGFGEYFGHGLGHGLGLEVHEAPRVNQSNESILPVGAVVTIEPGIYIEGKFGVRIEEDVVVHEDHLERLTHLERKLQMF</sequence>
<feature type="domain" description="Peptidase M24" evidence="4">
    <location>
        <begin position="140"/>
        <end position="342"/>
    </location>
</feature>
<dbReference type="SUPFAM" id="SSF53092">
    <property type="entry name" value="Creatinase/prolidase N-terminal domain"/>
    <property type="match status" value="1"/>
</dbReference>
<dbReference type="SUPFAM" id="SSF55920">
    <property type="entry name" value="Creatinase/aminopeptidase"/>
    <property type="match status" value="1"/>
</dbReference>
<reference evidence="6" key="1">
    <citation type="journal article" date="2020" name="mSystems">
        <title>Genome- and Community-Level Interaction Insights into Carbon Utilization and Element Cycling Functions of Hydrothermarchaeota in Hydrothermal Sediment.</title>
        <authorList>
            <person name="Zhou Z."/>
            <person name="Liu Y."/>
            <person name="Xu W."/>
            <person name="Pan J."/>
            <person name="Luo Z.H."/>
            <person name="Li M."/>
        </authorList>
    </citation>
    <scope>NUCLEOTIDE SEQUENCE [LARGE SCALE GENOMIC DNA]</scope>
    <source>
        <strain evidence="6">SpSt-86</strain>
    </source>
</reference>
<dbReference type="PROSITE" id="PS00491">
    <property type="entry name" value="PROLINE_PEPTIDASE"/>
    <property type="match status" value="1"/>
</dbReference>
<keyword evidence="6" id="KW-0031">Aminopeptidase</keyword>
<accession>A0A832MPR0</accession>
<dbReference type="PANTHER" id="PTHR46112:SF3">
    <property type="entry name" value="AMINOPEPTIDASE YPDF"/>
    <property type="match status" value="1"/>
</dbReference>
<evidence type="ECO:0000259" key="4">
    <source>
        <dbReference type="Pfam" id="PF00557"/>
    </source>
</evidence>
<keyword evidence="1 3" id="KW-0479">Metal-binding</keyword>
<dbReference type="Pfam" id="PF00557">
    <property type="entry name" value="Peptidase_M24"/>
    <property type="match status" value="1"/>
</dbReference>
<dbReference type="InterPro" id="IPR029149">
    <property type="entry name" value="Creatin/AminoP/Spt16_N"/>
</dbReference>
<evidence type="ECO:0000259" key="5">
    <source>
        <dbReference type="Pfam" id="PF01321"/>
    </source>
</evidence>
<comment type="caution">
    <text evidence="6">The sequence shown here is derived from an EMBL/GenBank/DDBJ whole genome shotgun (WGS) entry which is preliminary data.</text>
</comment>
<comment type="similarity">
    <text evidence="3">Belongs to the peptidase M24B family.</text>
</comment>
<evidence type="ECO:0000256" key="2">
    <source>
        <dbReference type="ARBA" id="ARBA00022801"/>
    </source>
</evidence>
<evidence type="ECO:0000256" key="1">
    <source>
        <dbReference type="ARBA" id="ARBA00022723"/>
    </source>
</evidence>
<dbReference type="CDD" id="cd01092">
    <property type="entry name" value="APP-like"/>
    <property type="match status" value="1"/>
</dbReference>
<dbReference type="InterPro" id="IPR000994">
    <property type="entry name" value="Pept_M24"/>
</dbReference>
<protein>
    <submittedName>
        <fullName evidence="6">Aminopeptidase P family protein</fullName>
    </submittedName>
</protein>
<proteinExistence type="inferred from homology"/>
<keyword evidence="6" id="KW-0645">Protease</keyword>
<evidence type="ECO:0000256" key="3">
    <source>
        <dbReference type="RuleBase" id="RU000590"/>
    </source>
</evidence>
<gene>
    <name evidence="6" type="ORF">ENW55_06345</name>
</gene>
<dbReference type="InterPro" id="IPR050659">
    <property type="entry name" value="Peptidase_M24B"/>
</dbReference>
<dbReference type="Gene3D" id="3.90.230.10">
    <property type="entry name" value="Creatinase/methionine aminopeptidase superfamily"/>
    <property type="match status" value="1"/>
</dbReference>
<dbReference type="InterPro" id="IPR001131">
    <property type="entry name" value="Peptidase_M24B_aminopep-P_CS"/>
</dbReference>
<dbReference type="GO" id="GO:0046872">
    <property type="term" value="F:metal ion binding"/>
    <property type="evidence" value="ECO:0007669"/>
    <property type="project" value="UniProtKB-KW"/>
</dbReference>
<dbReference type="Gene3D" id="3.40.350.10">
    <property type="entry name" value="Creatinase/prolidase N-terminal domain"/>
    <property type="match status" value="1"/>
</dbReference>
<dbReference type="InterPro" id="IPR000587">
    <property type="entry name" value="Creatinase_N"/>
</dbReference>
<feature type="domain" description="Creatinase N-terminal" evidence="5">
    <location>
        <begin position="3"/>
        <end position="132"/>
    </location>
</feature>
<dbReference type="Pfam" id="PF01321">
    <property type="entry name" value="Creatinase_N"/>
    <property type="match status" value="1"/>
</dbReference>
<evidence type="ECO:0000313" key="6">
    <source>
        <dbReference type="EMBL" id="HGZ79585.1"/>
    </source>
</evidence>
<dbReference type="PANTHER" id="PTHR46112">
    <property type="entry name" value="AMINOPEPTIDASE"/>
    <property type="match status" value="1"/>
</dbReference>
<dbReference type="AlphaFoldDB" id="A0A832MPR0"/>
<dbReference type="EMBL" id="DTKQ01000048">
    <property type="protein sequence ID" value="HGZ79585.1"/>
    <property type="molecule type" value="Genomic_DNA"/>
</dbReference>
<dbReference type="InterPro" id="IPR036005">
    <property type="entry name" value="Creatinase/aminopeptidase-like"/>
</dbReference>